<accession>A0A6I4P196</accession>
<dbReference type="Proteomes" id="UP000438182">
    <property type="component" value="Unassembled WGS sequence"/>
</dbReference>
<evidence type="ECO:0000256" key="2">
    <source>
        <dbReference type="SAM" id="SignalP"/>
    </source>
</evidence>
<organism evidence="3 4">
    <name type="scientific">Agromyces seonyuensis</name>
    <dbReference type="NCBI Taxonomy" id="2662446"/>
    <lineage>
        <taxon>Bacteria</taxon>
        <taxon>Bacillati</taxon>
        <taxon>Actinomycetota</taxon>
        <taxon>Actinomycetes</taxon>
        <taxon>Micrococcales</taxon>
        <taxon>Microbacteriaceae</taxon>
        <taxon>Agromyces</taxon>
    </lineage>
</organism>
<feature type="compositionally biased region" description="Low complexity" evidence="1">
    <location>
        <begin position="44"/>
        <end position="58"/>
    </location>
</feature>
<comment type="caution">
    <text evidence="3">The sequence shown here is derived from an EMBL/GenBank/DDBJ whole genome shotgun (WGS) entry which is preliminary data.</text>
</comment>
<keyword evidence="3" id="KW-0067">ATP-binding</keyword>
<evidence type="ECO:0000256" key="1">
    <source>
        <dbReference type="SAM" id="MobiDB-lite"/>
    </source>
</evidence>
<feature type="signal peptide" evidence="2">
    <location>
        <begin position="1"/>
        <end position="37"/>
    </location>
</feature>
<dbReference type="RefSeq" id="WP_160426788.1">
    <property type="nucleotide sequence ID" value="NZ_WSTA01000105.1"/>
</dbReference>
<evidence type="ECO:0000313" key="3">
    <source>
        <dbReference type="EMBL" id="MWC00142.1"/>
    </source>
</evidence>
<feature type="chain" id="PRO_5026142813" evidence="2">
    <location>
        <begin position="38"/>
        <end position="203"/>
    </location>
</feature>
<name>A0A6I4P196_9MICO</name>
<dbReference type="EMBL" id="WSTA01000105">
    <property type="protein sequence ID" value="MWC00142.1"/>
    <property type="molecule type" value="Genomic_DNA"/>
</dbReference>
<feature type="region of interest" description="Disordered" evidence="1">
    <location>
        <begin position="35"/>
        <end position="70"/>
    </location>
</feature>
<proteinExistence type="predicted"/>
<protein>
    <submittedName>
        <fullName evidence="3">Iron ABC transporter ATP-binding protein</fullName>
    </submittedName>
</protein>
<keyword evidence="4" id="KW-1185">Reference proteome</keyword>
<keyword evidence="3" id="KW-0547">Nucleotide-binding</keyword>
<dbReference type="GO" id="GO:0005524">
    <property type="term" value="F:ATP binding"/>
    <property type="evidence" value="ECO:0007669"/>
    <property type="project" value="UniProtKB-KW"/>
</dbReference>
<dbReference type="AlphaFoldDB" id="A0A6I4P196"/>
<evidence type="ECO:0000313" key="4">
    <source>
        <dbReference type="Proteomes" id="UP000438182"/>
    </source>
</evidence>
<reference evidence="3 4" key="1">
    <citation type="submission" date="2019-12" db="EMBL/GenBank/DDBJ databases">
        <authorList>
            <person name="Kim Y.S."/>
        </authorList>
    </citation>
    <scope>NUCLEOTIDE SEQUENCE [LARGE SCALE GENOMIC DNA]</scope>
    <source>
        <strain evidence="3 4">MMS17-SY077</strain>
    </source>
</reference>
<sequence length="203" mass="20169">MTGGTGNQRSIRMLAGRSILVVGLVAALAGCGAGAGAEPGESLEPTGPATPHPTAAETPEPPAPEPTETPAAYAVDCDALLSADQLYEYNSNYGVDPEYAPISPEAAQAAALGGTACGWSNQTSGAVVEVAAATPTASQLEALRADAATGTAVPEWGEGTFAVVDGIGTAQVFDDGRWIVVSSGDFLEPADANALVKDVLAGA</sequence>
<gene>
    <name evidence="3" type="ORF">GB864_16485</name>
</gene>
<keyword evidence="2" id="KW-0732">Signal</keyword>